<organism evidence="3 4">
    <name type="scientific">Nasonia vitripennis</name>
    <name type="common">Parasitic wasp</name>
    <dbReference type="NCBI Taxonomy" id="7425"/>
    <lineage>
        <taxon>Eukaryota</taxon>
        <taxon>Metazoa</taxon>
        <taxon>Ecdysozoa</taxon>
        <taxon>Arthropoda</taxon>
        <taxon>Hexapoda</taxon>
        <taxon>Insecta</taxon>
        <taxon>Pterygota</taxon>
        <taxon>Neoptera</taxon>
        <taxon>Endopterygota</taxon>
        <taxon>Hymenoptera</taxon>
        <taxon>Apocrita</taxon>
        <taxon>Proctotrupomorpha</taxon>
        <taxon>Chalcidoidea</taxon>
        <taxon>Pteromalidae</taxon>
        <taxon>Pteromalinae</taxon>
        <taxon>Nasonia</taxon>
    </lineage>
</organism>
<feature type="compositionally biased region" description="Basic residues" evidence="1">
    <location>
        <begin position="160"/>
        <end position="170"/>
    </location>
</feature>
<evidence type="ECO:0000256" key="1">
    <source>
        <dbReference type="SAM" id="MobiDB-lite"/>
    </source>
</evidence>
<feature type="compositionally biased region" description="Basic and acidic residues" evidence="1">
    <location>
        <begin position="281"/>
        <end position="290"/>
    </location>
</feature>
<keyword evidence="2" id="KW-1133">Transmembrane helix</keyword>
<feature type="compositionally biased region" description="Low complexity" evidence="1">
    <location>
        <begin position="10"/>
        <end position="21"/>
    </location>
</feature>
<dbReference type="EnsemblMetazoa" id="XM_031926470">
    <property type="protein sequence ID" value="XP_031782330"/>
    <property type="gene ID" value="LOC100680484"/>
</dbReference>
<dbReference type="AlphaFoldDB" id="A0A7M7Q6A8"/>
<feature type="compositionally biased region" description="Polar residues" evidence="1">
    <location>
        <begin position="265"/>
        <end position="280"/>
    </location>
</feature>
<dbReference type="OrthoDB" id="442460at2759"/>
<keyword evidence="2" id="KW-0472">Membrane</keyword>
<sequence length="1005" mass="114149">MSLPVVNLTSDSDSSSSSSESGDNVNNKARNSRINASQTDSSHNQRSDFQNVQATHSYGIQSDVIKDPLFKILFRDELTSRKYRQRLEDIIKFVLTNEVDENIQNQSSLVLDIYDPKLDKVSTSQTQAAQSFMQAAQQGSSNSTNYIHQMAHSNIVSSNTKKKIKHKRKLQQSEESTPRIPSSPCVQQAVPQAISQVGQETPIDVSHIKLEKPDDTIPSDSKQQPSDKSELPNSEKPVIQTQHPSPALPTLSLIKEVPEATINSTIEIKQESPQKSNPSNSEKKLEDSHKLQKTNRPIQQSPLLPQSSATPSSILTQEAPKIPTNTLMHLQPDIQNNTNLLNFEKIPTSEKLEPKYPPQQQYSEIPSHSTAETHSKPELGEDDFNSRKHKLESQDINDSYNSKKPRIETKDEMDTSLTKGIYEVILDDSNYSQLETNLETCFENSAIKIGSYGYYDPDKSVFLSKDGLSFAIQNINGRRPKILSIELDDILKVLVHFSKIRPALFFFVTTRSAIQIRTLLSMDDPSGPYFDPNSLDLKHQRIAILPARISDESEGILRELFKNKEMVEINAQVSDDLANLATTSYKNKSKHLCSKYNKEISDPIGREPPHVNNLSGHNTNNASYFCRIIRVGSLEYAKKRAMLLSNNGLKFCVPHLDNVSQIVTIDVDIRDVIKVEIYFSKYIPMLFFYITTKAARKIRNKIGMTDKSDFYLDPEGDETQNKIIILPQTLSEGCHALKEWFLKKKIKKLDKETAKDILARSFKNNKEKIYMTITRTRDSFSEANISRLGAVDGSDKNDERVVNSEHNAARVKFAENNDNKVQYAVSTAKINTNTEQRKTKPTEEDVETIEIISNSCIRIKAECIKVGSYRYNKDPTSVIISIEGLNFDLPKIHDADAKHKMYIVVKLHEITELWYFFSINTCFLFFTTTSICAQNIRTILEMYNTGDKAGYYDPDSENLSHKRLAIVFNQSNFKYRSILKTIFCNLKVNSIKDYKTARKMMRNKL</sequence>
<dbReference type="KEGG" id="nvi:100680484"/>
<keyword evidence="2" id="KW-0812">Transmembrane</keyword>
<dbReference type="RefSeq" id="XP_031782330.1">
    <property type="nucleotide sequence ID" value="XM_031926470.2"/>
</dbReference>
<feature type="region of interest" description="Disordered" evidence="1">
    <location>
        <begin position="1"/>
        <end position="47"/>
    </location>
</feature>
<dbReference type="Proteomes" id="UP000002358">
    <property type="component" value="Chromosome 3"/>
</dbReference>
<feature type="region of interest" description="Disordered" evidence="1">
    <location>
        <begin position="265"/>
        <end position="311"/>
    </location>
</feature>
<reference evidence="3" key="1">
    <citation type="submission" date="2021-01" db="UniProtKB">
        <authorList>
            <consortium name="EnsemblMetazoa"/>
        </authorList>
    </citation>
    <scope>IDENTIFICATION</scope>
</reference>
<evidence type="ECO:0000313" key="3">
    <source>
        <dbReference type="EnsemblMetazoa" id="XP_031782330"/>
    </source>
</evidence>
<feature type="compositionally biased region" description="Polar residues" evidence="1">
    <location>
        <begin position="22"/>
        <end position="47"/>
    </location>
</feature>
<evidence type="ECO:0000313" key="4">
    <source>
        <dbReference type="Proteomes" id="UP000002358"/>
    </source>
</evidence>
<feature type="region of interest" description="Disordered" evidence="1">
    <location>
        <begin position="153"/>
        <end position="188"/>
    </location>
</feature>
<dbReference type="SMR" id="A0A7M7Q6A8"/>
<accession>A0A7M7Q6A8</accession>
<feature type="region of interest" description="Disordered" evidence="1">
    <location>
        <begin position="210"/>
        <end position="249"/>
    </location>
</feature>
<feature type="transmembrane region" description="Helical" evidence="2">
    <location>
        <begin position="913"/>
        <end position="933"/>
    </location>
</feature>
<feature type="region of interest" description="Disordered" evidence="1">
    <location>
        <begin position="351"/>
        <end position="411"/>
    </location>
</feature>
<dbReference type="GeneID" id="100680484"/>
<protein>
    <submittedName>
        <fullName evidence="3">Uncharacterized protein</fullName>
    </submittedName>
</protein>
<feature type="compositionally biased region" description="Polar residues" evidence="1">
    <location>
        <begin position="294"/>
        <end position="311"/>
    </location>
</feature>
<dbReference type="InParanoid" id="A0A7M7Q6A8"/>
<keyword evidence="4" id="KW-1185">Reference proteome</keyword>
<evidence type="ECO:0000256" key="2">
    <source>
        <dbReference type="SAM" id="Phobius"/>
    </source>
</evidence>
<name>A0A7M7Q6A8_NASVI</name>
<feature type="compositionally biased region" description="Polar residues" evidence="1">
    <location>
        <begin position="358"/>
        <end position="370"/>
    </location>
</feature>
<proteinExistence type="predicted"/>